<proteinExistence type="predicted"/>
<keyword evidence="3" id="KW-1185">Reference proteome</keyword>
<evidence type="ECO:0000313" key="2">
    <source>
        <dbReference type="EMBL" id="KNF02600.1"/>
    </source>
</evidence>
<dbReference type="Proteomes" id="UP000054564">
    <property type="component" value="Unassembled WGS sequence"/>
</dbReference>
<sequence length="385" mass="43010">MKRLRCGQLGTQYLGKSRNHDGKSGRDGTPLNFLFKPPSPPPNLQSRTLPAFSVVTSASTSPPNTDYGSLNRLGESLIATNPMLLNRLLILSICLSGLHISAYRIALAKPSSRHEEVSAGYHSHRLWRRGKPLVNKLEEASKQFGTSGPTQDTSIHAVEDLTEQQDGHKAPVVVEAVQSRSSGPVGQSTLKPSLKPARVQILSPHRPAVPLPMASDRDESLQSEPAKRVSWKGDIKQVFQLSEQESSSGEEGPERYIKSHVKGKWRWHHIDDLRYKSQKGYENNSGEDENLEDNLRNVQNVQKFKRVLYKKKYIKVPADFLTPSRKTSSQETAKSGVELNGSTSDSTSRRIRRQKARLSKSNKTKFSSREKMRRKRIAQLNSSGA</sequence>
<comment type="caution">
    <text evidence="2">The sequence shown here is derived from an EMBL/GenBank/DDBJ whole genome shotgun (WGS) entry which is preliminary data.</text>
</comment>
<dbReference type="EMBL" id="AJIL01000022">
    <property type="protein sequence ID" value="KNF02599.1"/>
    <property type="molecule type" value="Genomic_DNA"/>
</dbReference>
<accession>A0A0L0VUE0</accession>
<feature type="compositionally biased region" description="Basic residues" evidence="1">
    <location>
        <begin position="349"/>
        <end position="363"/>
    </location>
</feature>
<gene>
    <name evidence="2" type="ORF">PSTG_04199</name>
</gene>
<feature type="region of interest" description="Disordered" evidence="1">
    <location>
        <begin position="323"/>
        <end position="385"/>
    </location>
</feature>
<dbReference type="AlphaFoldDB" id="A0A0L0VUE0"/>
<feature type="compositionally biased region" description="Basic and acidic residues" evidence="1">
    <location>
        <begin position="215"/>
        <end position="227"/>
    </location>
</feature>
<feature type="region of interest" description="Disordered" evidence="1">
    <location>
        <begin position="207"/>
        <end position="227"/>
    </location>
</feature>
<evidence type="ECO:0000313" key="3">
    <source>
        <dbReference type="Proteomes" id="UP000054564"/>
    </source>
</evidence>
<feature type="compositionally biased region" description="Polar residues" evidence="1">
    <location>
        <begin position="324"/>
        <end position="333"/>
    </location>
</feature>
<name>A0A0L0VUE0_9BASI</name>
<feature type="region of interest" description="Disordered" evidence="1">
    <location>
        <begin position="9"/>
        <end position="47"/>
    </location>
</feature>
<organism evidence="2 3">
    <name type="scientific">Puccinia striiformis f. sp. tritici PST-78</name>
    <dbReference type="NCBI Taxonomy" id="1165861"/>
    <lineage>
        <taxon>Eukaryota</taxon>
        <taxon>Fungi</taxon>
        <taxon>Dikarya</taxon>
        <taxon>Basidiomycota</taxon>
        <taxon>Pucciniomycotina</taxon>
        <taxon>Pucciniomycetes</taxon>
        <taxon>Pucciniales</taxon>
        <taxon>Pucciniaceae</taxon>
        <taxon>Puccinia</taxon>
    </lineage>
</organism>
<protein>
    <submittedName>
        <fullName evidence="2">Uncharacterized protein</fullName>
    </submittedName>
</protein>
<reference evidence="3" key="2">
    <citation type="submission" date="2014-03" db="EMBL/GenBank/DDBJ databases">
        <title>The Genome Sequence of Puccinia striiformis f. sp. tritici PST-78.</title>
        <authorList>
            <consortium name="The Broad Institute Genome Sequencing Platform"/>
            <person name="Cuomo C."/>
            <person name="Hulbert S."/>
            <person name="Chen X."/>
            <person name="Walker B."/>
            <person name="Young S.K."/>
            <person name="Zeng Q."/>
            <person name="Gargeya S."/>
            <person name="Fitzgerald M."/>
            <person name="Haas B."/>
            <person name="Abouelleil A."/>
            <person name="Alvarado L."/>
            <person name="Arachchi H.M."/>
            <person name="Berlin A.M."/>
            <person name="Chapman S.B."/>
            <person name="Goldberg J."/>
            <person name="Griggs A."/>
            <person name="Gujja S."/>
            <person name="Hansen M."/>
            <person name="Howarth C."/>
            <person name="Imamovic A."/>
            <person name="Larimer J."/>
            <person name="McCowan C."/>
            <person name="Montmayeur A."/>
            <person name="Murphy C."/>
            <person name="Neiman D."/>
            <person name="Pearson M."/>
            <person name="Priest M."/>
            <person name="Roberts A."/>
            <person name="Saif S."/>
            <person name="Shea T."/>
            <person name="Sisk P."/>
            <person name="Sykes S."/>
            <person name="Wortman J."/>
            <person name="Nusbaum C."/>
            <person name="Birren B."/>
        </authorList>
    </citation>
    <scope>NUCLEOTIDE SEQUENCE [LARGE SCALE GENOMIC DNA]</scope>
    <source>
        <strain evidence="3">race PST-78</strain>
    </source>
</reference>
<dbReference type="EMBL" id="AJIL01000022">
    <property type="protein sequence ID" value="KNF02600.1"/>
    <property type="molecule type" value="Genomic_DNA"/>
</dbReference>
<reference evidence="2" key="1">
    <citation type="submission" date="2014-03" db="EMBL/GenBank/DDBJ databases">
        <title>Cloning and expression analysis of gamma-glutamylcysteines synthetase in perennial ryegrass.</title>
        <authorList>
            <person name="Wei S."/>
            <person name="Sun Z."/>
        </authorList>
    </citation>
    <scope>NUCLEOTIDE SEQUENCE</scope>
    <source>
        <strain evidence="2">Race PST-78</strain>
    </source>
</reference>
<evidence type="ECO:0000256" key="1">
    <source>
        <dbReference type="SAM" id="MobiDB-lite"/>
    </source>
</evidence>